<dbReference type="Gene3D" id="3.40.10.10">
    <property type="entry name" value="DNA Methylphosphotriester Repair Domain"/>
    <property type="match status" value="1"/>
</dbReference>
<evidence type="ECO:0000256" key="3">
    <source>
        <dbReference type="ARBA" id="ARBA00023015"/>
    </source>
</evidence>
<dbReference type="InterPro" id="IPR018060">
    <property type="entry name" value="HTH_AraC"/>
</dbReference>
<dbReference type="PROSITE" id="PS01124">
    <property type="entry name" value="HTH_ARAC_FAMILY_2"/>
    <property type="match status" value="1"/>
</dbReference>
<name>A0ABP0D5Q6_9PEZI</name>
<keyword evidence="5" id="KW-0804">Transcription</keyword>
<dbReference type="SUPFAM" id="SSF46689">
    <property type="entry name" value="Homeodomain-like"/>
    <property type="match status" value="1"/>
</dbReference>
<dbReference type="Pfam" id="PF02805">
    <property type="entry name" value="Ada_Zn_binding"/>
    <property type="match status" value="1"/>
</dbReference>
<dbReference type="InterPro" id="IPR009057">
    <property type="entry name" value="Homeodomain-like_sf"/>
</dbReference>
<organism evidence="7 8">
    <name type="scientific">Sporothrix epigloea</name>
    <dbReference type="NCBI Taxonomy" id="1892477"/>
    <lineage>
        <taxon>Eukaryota</taxon>
        <taxon>Fungi</taxon>
        <taxon>Dikarya</taxon>
        <taxon>Ascomycota</taxon>
        <taxon>Pezizomycotina</taxon>
        <taxon>Sordariomycetes</taxon>
        <taxon>Sordariomycetidae</taxon>
        <taxon>Ophiostomatales</taxon>
        <taxon>Ophiostomataceae</taxon>
        <taxon>Sporothrix</taxon>
    </lineage>
</organism>
<sequence length="312" mass="34028">MFASDDERWRAVTQRDARADGVFVYAVRTTRIYCRPNCKARLARRANVCFYTGWAAAEAGGFRACKRCKPRTQGQMPEDESVARIRQLVASDLAGSRPGRITTESPSLLASRVCVSRWHFHRKFKQVVGQTPQEYLNQRERDREAMAAAPTAVPLPEVAPLTQAQGTVGGRFAFAWGEDAPAEDAPAEDALAKDAQGDALWPDLARLLAETEHGAITTAGQPSLVSDGLFTADSADYTIHEDELDRLFLDSAFWAAVGETRDGWQAGSLGESEPVVSAAADGLIAGSCGEFHESLWPYNPRADKNALLRDVA</sequence>
<keyword evidence="2" id="KW-0808">Transferase</keyword>
<dbReference type="SUPFAM" id="SSF57884">
    <property type="entry name" value="Ada DNA repair protein, N-terminal domain (N-Ada 10)"/>
    <property type="match status" value="1"/>
</dbReference>
<evidence type="ECO:0000256" key="2">
    <source>
        <dbReference type="ARBA" id="ARBA00022603"/>
    </source>
</evidence>
<accession>A0ABP0D5Q6</accession>
<comment type="cofactor">
    <cofactor evidence="1">
        <name>Zn(2+)</name>
        <dbReference type="ChEBI" id="CHEBI:29105"/>
    </cofactor>
</comment>
<evidence type="ECO:0000256" key="1">
    <source>
        <dbReference type="ARBA" id="ARBA00001947"/>
    </source>
</evidence>
<feature type="domain" description="HTH araC/xylS-type" evidence="6">
    <location>
        <begin position="83"/>
        <end position="159"/>
    </location>
</feature>
<dbReference type="InterPro" id="IPR004026">
    <property type="entry name" value="Ada_DNA_repair_Zn-bd"/>
</dbReference>
<reference evidence="7 8" key="1">
    <citation type="submission" date="2024-01" db="EMBL/GenBank/DDBJ databases">
        <authorList>
            <person name="Allen C."/>
            <person name="Tagirdzhanova G."/>
        </authorList>
    </citation>
    <scope>NUCLEOTIDE SEQUENCE [LARGE SCALE GENOMIC DNA]</scope>
    <source>
        <strain evidence="7 8">CBS 119000</strain>
    </source>
</reference>
<dbReference type="Pfam" id="PF00165">
    <property type="entry name" value="HTH_AraC"/>
    <property type="match status" value="1"/>
</dbReference>
<keyword evidence="3" id="KW-0805">Transcription regulation</keyword>
<dbReference type="EMBL" id="CAWUON010000003">
    <property type="protein sequence ID" value="CAK7263553.1"/>
    <property type="molecule type" value="Genomic_DNA"/>
</dbReference>
<evidence type="ECO:0000259" key="6">
    <source>
        <dbReference type="PROSITE" id="PS01124"/>
    </source>
</evidence>
<proteinExistence type="predicted"/>
<keyword evidence="8" id="KW-1185">Reference proteome</keyword>
<evidence type="ECO:0000256" key="4">
    <source>
        <dbReference type="ARBA" id="ARBA00023159"/>
    </source>
</evidence>
<evidence type="ECO:0000313" key="7">
    <source>
        <dbReference type="EMBL" id="CAK7263553.1"/>
    </source>
</evidence>
<dbReference type="Proteomes" id="UP001642502">
    <property type="component" value="Unassembled WGS sequence"/>
</dbReference>
<evidence type="ECO:0000313" key="8">
    <source>
        <dbReference type="Proteomes" id="UP001642502"/>
    </source>
</evidence>
<gene>
    <name evidence="7" type="ORF">SEPCBS119000_000549</name>
</gene>
<keyword evidence="2" id="KW-0489">Methyltransferase</keyword>
<comment type="caution">
    <text evidence="7">The sequence shown here is derived from an EMBL/GenBank/DDBJ whole genome shotgun (WGS) entry which is preliminary data.</text>
</comment>
<evidence type="ECO:0000256" key="5">
    <source>
        <dbReference type="ARBA" id="ARBA00023163"/>
    </source>
</evidence>
<protein>
    <recommendedName>
        <fullName evidence="6">HTH araC/xylS-type domain-containing protein</fullName>
    </recommendedName>
</protein>
<keyword evidence="4" id="KW-0010">Activator</keyword>
<dbReference type="Gene3D" id="1.10.10.60">
    <property type="entry name" value="Homeodomain-like"/>
    <property type="match status" value="1"/>
</dbReference>
<dbReference type="InterPro" id="IPR035451">
    <property type="entry name" value="Ada-like_dom_sf"/>
</dbReference>